<evidence type="ECO:0000313" key="5">
    <source>
        <dbReference type="Proteomes" id="UP001189429"/>
    </source>
</evidence>
<reference evidence="4" key="1">
    <citation type="submission" date="2023-10" db="EMBL/GenBank/DDBJ databases">
        <authorList>
            <person name="Chen Y."/>
            <person name="Shah S."/>
            <person name="Dougan E. K."/>
            <person name="Thang M."/>
            <person name="Chan C."/>
        </authorList>
    </citation>
    <scope>NUCLEOTIDE SEQUENCE [LARGE SCALE GENOMIC DNA]</scope>
</reference>
<dbReference type="CDD" id="cd00590">
    <property type="entry name" value="RRM_SF"/>
    <property type="match status" value="1"/>
</dbReference>
<dbReference type="InterPro" id="IPR012677">
    <property type="entry name" value="Nucleotide-bd_a/b_plait_sf"/>
</dbReference>
<evidence type="ECO:0000259" key="3">
    <source>
        <dbReference type="PROSITE" id="PS50102"/>
    </source>
</evidence>
<feature type="domain" description="RRM" evidence="3">
    <location>
        <begin position="113"/>
        <end position="190"/>
    </location>
</feature>
<organism evidence="4 5">
    <name type="scientific">Prorocentrum cordatum</name>
    <dbReference type="NCBI Taxonomy" id="2364126"/>
    <lineage>
        <taxon>Eukaryota</taxon>
        <taxon>Sar</taxon>
        <taxon>Alveolata</taxon>
        <taxon>Dinophyceae</taxon>
        <taxon>Prorocentrales</taxon>
        <taxon>Prorocentraceae</taxon>
        <taxon>Prorocentrum</taxon>
    </lineage>
</organism>
<feature type="region of interest" description="Disordered" evidence="2">
    <location>
        <begin position="11"/>
        <end position="30"/>
    </location>
</feature>
<dbReference type="Gene3D" id="3.30.70.330">
    <property type="match status" value="1"/>
</dbReference>
<evidence type="ECO:0000256" key="1">
    <source>
        <dbReference type="PROSITE-ProRule" id="PRU00176"/>
    </source>
</evidence>
<dbReference type="Pfam" id="PF00076">
    <property type="entry name" value="RRM_1"/>
    <property type="match status" value="1"/>
</dbReference>
<evidence type="ECO:0000313" key="4">
    <source>
        <dbReference type="EMBL" id="CAK0833861.1"/>
    </source>
</evidence>
<dbReference type="InterPro" id="IPR035979">
    <property type="entry name" value="RBD_domain_sf"/>
</dbReference>
<evidence type="ECO:0000256" key="2">
    <source>
        <dbReference type="SAM" id="MobiDB-lite"/>
    </source>
</evidence>
<dbReference type="Proteomes" id="UP001189429">
    <property type="component" value="Unassembled WGS sequence"/>
</dbReference>
<gene>
    <name evidence="4" type="ORF">PCOR1329_LOCUS31432</name>
</gene>
<comment type="caution">
    <text evidence="4">The sequence shown here is derived from an EMBL/GenBank/DDBJ whole genome shotgun (WGS) entry which is preliminary data.</text>
</comment>
<accession>A0ABN9SPR2</accession>
<sequence length="190" mass="20523">ALGSQLERLATRSALGGGRPASPLSLGGGRQAPYRLQQQLQQQLREQHAERQLQEAQLAQLASAGTSGMLETLHTLFGTGEVAQALAGVGDVKLEPAGPDEENSVVQTGLNPKKLFIGQIRRDFSHGPSLQALFEPFGQLVNFRFLEEKGVAYVEYAEFVSAKNACKQLHGKDIQGISTKVGLNVKFSKR</sequence>
<protein>
    <recommendedName>
        <fullName evidence="3">RRM domain-containing protein</fullName>
    </recommendedName>
</protein>
<dbReference type="PROSITE" id="PS50102">
    <property type="entry name" value="RRM"/>
    <property type="match status" value="1"/>
</dbReference>
<dbReference type="SUPFAM" id="SSF54928">
    <property type="entry name" value="RNA-binding domain, RBD"/>
    <property type="match status" value="1"/>
</dbReference>
<keyword evidence="5" id="KW-1185">Reference proteome</keyword>
<dbReference type="SMART" id="SM00360">
    <property type="entry name" value="RRM"/>
    <property type="match status" value="1"/>
</dbReference>
<dbReference type="EMBL" id="CAUYUJ010012392">
    <property type="protein sequence ID" value="CAK0833861.1"/>
    <property type="molecule type" value="Genomic_DNA"/>
</dbReference>
<proteinExistence type="predicted"/>
<keyword evidence="1" id="KW-0694">RNA-binding</keyword>
<name>A0ABN9SPR2_9DINO</name>
<dbReference type="InterPro" id="IPR000504">
    <property type="entry name" value="RRM_dom"/>
</dbReference>
<feature type="non-terminal residue" evidence="4">
    <location>
        <position position="1"/>
    </location>
</feature>